<evidence type="ECO:0000313" key="3">
    <source>
        <dbReference type="Proteomes" id="UP000838756"/>
    </source>
</evidence>
<keyword evidence="3" id="KW-1185">Reference proteome</keyword>
<name>A0A8S4R0F3_9NEOP</name>
<dbReference type="AlphaFoldDB" id="A0A8S4R0F3"/>
<dbReference type="Proteomes" id="UP000838756">
    <property type="component" value="Unassembled WGS sequence"/>
</dbReference>
<gene>
    <name evidence="2" type="primary">jg1412</name>
    <name evidence="2" type="ORF">PAEG_LOCUS8331</name>
</gene>
<protein>
    <submittedName>
        <fullName evidence="2">Jg1412 protein</fullName>
    </submittedName>
</protein>
<organism evidence="2 3">
    <name type="scientific">Pararge aegeria aegeria</name>
    <dbReference type="NCBI Taxonomy" id="348720"/>
    <lineage>
        <taxon>Eukaryota</taxon>
        <taxon>Metazoa</taxon>
        <taxon>Ecdysozoa</taxon>
        <taxon>Arthropoda</taxon>
        <taxon>Hexapoda</taxon>
        <taxon>Insecta</taxon>
        <taxon>Pterygota</taxon>
        <taxon>Neoptera</taxon>
        <taxon>Endopterygota</taxon>
        <taxon>Lepidoptera</taxon>
        <taxon>Glossata</taxon>
        <taxon>Ditrysia</taxon>
        <taxon>Papilionoidea</taxon>
        <taxon>Nymphalidae</taxon>
        <taxon>Satyrinae</taxon>
        <taxon>Satyrini</taxon>
        <taxon>Parargina</taxon>
        <taxon>Pararge</taxon>
    </lineage>
</organism>
<sequence length="95" mass="10062">MCASSERGAGDPARGGSRLAASLQRILDSPHSQGGGNFHRPSTRARTPHAHYRNALIPAAKITRSRPGLPRLLTSDARTTGCYKFDGCVCLSVSS</sequence>
<reference evidence="2" key="1">
    <citation type="submission" date="2022-03" db="EMBL/GenBank/DDBJ databases">
        <authorList>
            <person name="Lindestad O."/>
        </authorList>
    </citation>
    <scope>NUCLEOTIDE SEQUENCE</scope>
</reference>
<feature type="region of interest" description="Disordered" evidence="1">
    <location>
        <begin position="1"/>
        <end position="48"/>
    </location>
</feature>
<proteinExistence type="predicted"/>
<evidence type="ECO:0000256" key="1">
    <source>
        <dbReference type="SAM" id="MobiDB-lite"/>
    </source>
</evidence>
<comment type="caution">
    <text evidence="2">The sequence shown here is derived from an EMBL/GenBank/DDBJ whole genome shotgun (WGS) entry which is preliminary data.</text>
</comment>
<accession>A0A8S4R0F3</accession>
<dbReference type="EMBL" id="CAKXAJ010024116">
    <property type="protein sequence ID" value="CAH2228372.1"/>
    <property type="molecule type" value="Genomic_DNA"/>
</dbReference>
<evidence type="ECO:0000313" key="2">
    <source>
        <dbReference type="EMBL" id="CAH2228372.1"/>
    </source>
</evidence>